<dbReference type="RefSeq" id="WP_096463393.1">
    <property type="nucleotide sequence ID" value="NZ_AP017312.1"/>
</dbReference>
<accession>A0A0U5AZG9</accession>
<keyword evidence="2" id="KW-1185">Reference proteome</keyword>
<sequence length="458" mass="53957">MNDSYTLKWSCNHSHEETFQGRVDRITIYLQSKVLEIIDSNDSVFYLIYFKNNVLGGGSLQSIYEETFLHKAFQQGMTIHASHPLFSAFLPKNHTIHIPEKSDVFTHLQNHLSLTEISLAATYMDNFMEESQLVSVIRRIFNHFKQNGQLAKAYEIAKILLTFSPNIKAMQEMIRIPAFEKYRKADDSPLLMESFYYQNRTELNYERQLHQLLHKQSRHLEQLLLFMNLFEVKHDFDDYNAFTHLLERQLKPEDRYKTLQFLCEHSTTYSPLSQHLVQEMIYLKQYPEALSFLITHFSDLSLDDTTMIEVIIEHVEPSYIVRLPAINQIISSLYRTQPEKKEVLVRRLVTCLLTQSEPPQVKEWIEPIRSTSPRLPVVKDIEQLTSLSQDLDQLTRLGELYYQFGLLDQSIESFTWEMELKPDELGPVRWLSKLYKEKGMNEEANTYKNLSIHMAKRA</sequence>
<dbReference type="EMBL" id="AP017312">
    <property type="protein sequence ID" value="BAU26335.1"/>
    <property type="molecule type" value="Genomic_DNA"/>
</dbReference>
<evidence type="ECO:0000313" key="2">
    <source>
        <dbReference type="Proteomes" id="UP000217696"/>
    </source>
</evidence>
<evidence type="ECO:0000313" key="1">
    <source>
        <dbReference type="EMBL" id="BAU26335.1"/>
    </source>
</evidence>
<dbReference type="AlphaFoldDB" id="A0A0U5AZG9"/>
<organism evidence="1 2">
    <name type="scientific">Aneurinibacillus soli</name>
    <dbReference type="NCBI Taxonomy" id="1500254"/>
    <lineage>
        <taxon>Bacteria</taxon>
        <taxon>Bacillati</taxon>
        <taxon>Bacillota</taxon>
        <taxon>Bacilli</taxon>
        <taxon>Bacillales</taxon>
        <taxon>Paenibacillaceae</taxon>
        <taxon>Aneurinibacillus group</taxon>
        <taxon>Aneurinibacillus</taxon>
    </lineage>
</organism>
<name>A0A0U5AZG9_9BACL</name>
<dbReference type="Proteomes" id="UP000217696">
    <property type="component" value="Chromosome"/>
</dbReference>
<dbReference type="OrthoDB" id="2676051at2"/>
<dbReference type="KEGG" id="asoc:CB4_00449"/>
<gene>
    <name evidence="1" type="ORF">CB4_00449</name>
</gene>
<protein>
    <submittedName>
        <fullName evidence="1">Uncharacterized protein</fullName>
    </submittedName>
</protein>
<reference evidence="1 2" key="1">
    <citation type="submission" date="2015-12" db="EMBL/GenBank/DDBJ databases">
        <title>Genome sequence of Aneurinibacillus soli.</title>
        <authorList>
            <person name="Lee J.S."/>
            <person name="Lee K.C."/>
            <person name="Kim K.K."/>
            <person name="Lee B.W."/>
        </authorList>
    </citation>
    <scope>NUCLEOTIDE SEQUENCE [LARGE SCALE GENOMIC DNA]</scope>
    <source>
        <strain evidence="1 2">CB4</strain>
    </source>
</reference>
<dbReference type="PROSITE" id="PS50005">
    <property type="entry name" value="TPR"/>
    <property type="match status" value="1"/>
</dbReference>
<dbReference type="InterPro" id="IPR019734">
    <property type="entry name" value="TPR_rpt"/>
</dbReference>
<proteinExistence type="predicted"/>